<comment type="caution">
    <text evidence="9">The sequence shown here is derived from an EMBL/GenBank/DDBJ whole genome shotgun (WGS) entry which is preliminary data.</text>
</comment>
<dbReference type="InterPro" id="IPR037121">
    <property type="entry name" value="Ribosomal_bL25_C"/>
</dbReference>
<keyword evidence="3 5" id="KW-0689">Ribosomal protein</keyword>
<gene>
    <name evidence="5" type="primary">rplY</name>
    <name evidence="5" type="synonym">ctc</name>
    <name evidence="9" type="ORF">FN960_18240</name>
</gene>
<comment type="subunit">
    <text evidence="5">Part of the 50S ribosomal subunit; part of the 5S rRNA/L5/L18/L25 subcomplex. Contacts the 5S rRNA. Binds to the 5S rRNA independently of L5 and L18.</text>
</comment>
<keyword evidence="2 5" id="KW-0694">RNA-binding</keyword>
<dbReference type="HAMAP" id="MF_01334">
    <property type="entry name" value="Ribosomal_bL25_CTC"/>
    <property type="match status" value="1"/>
</dbReference>
<dbReference type="GO" id="GO:0008097">
    <property type="term" value="F:5S rRNA binding"/>
    <property type="evidence" value="ECO:0007669"/>
    <property type="project" value="InterPro"/>
</dbReference>
<evidence type="ECO:0000256" key="6">
    <source>
        <dbReference type="SAM" id="MobiDB-lite"/>
    </source>
</evidence>
<dbReference type="InterPro" id="IPR020056">
    <property type="entry name" value="Rbsml_bL25/Gln-tRNA_synth_N"/>
</dbReference>
<dbReference type="RefSeq" id="WP_143850303.1">
    <property type="nucleotide sequence ID" value="NZ_VLXZ01000015.1"/>
</dbReference>
<evidence type="ECO:0000256" key="3">
    <source>
        <dbReference type="ARBA" id="ARBA00022980"/>
    </source>
</evidence>
<dbReference type="InterPro" id="IPR020930">
    <property type="entry name" value="Ribosomal_uL5_bac-type"/>
</dbReference>
<dbReference type="OrthoDB" id="9790002at2"/>
<dbReference type="NCBIfam" id="NF004133">
    <property type="entry name" value="PRK05618.2-4"/>
    <property type="match status" value="1"/>
</dbReference>
<reference evidence="9 10" key="1">
    <citation type="submission" date="2019-07" db="EMBL/GenBank/DDBJ databases">
        <authorList>
            <person name="Park Y.J."/>
            <person name="Jeong S.E."/>
            <person name="Jung H.S."/>
        </authorList>
    </citation>
    <scope>NUCLEOTIDE SEQUENCE [LARGE SCALE GENOMIC DNA]</scope>
    <source>
        <strain evidence="10">P16(2019)</strain>
    </source>
</reference>
<dbReference type="AlphaFoldDB" id="A0A553ZUF1"/>
<evidence type="ECO:0000256" key="5">
    <source>
        <dbReference type="HAMAP-Rule" id="MF_01334"/>
    </source>
</evidence>
<feature type="compositionally biased region" description="Acidic residues" evidence="6">
    <location>
        <begin position="185"/>
        <end position="204"/>
    </location>
</feature>
<evidence type="ECO:0000259" key="8">
    <source>
        <dbReference type="Pfam" id="PF14693"/>
    </source>
</evidence>
<dbReference type="EMBL" id="VLXZ01000015">
    <property type="protein sequence ID" value="TSB45062.1"/>
    <property type="molecule type" value="Genomic_DNA"/>
</dbReference>
<feature type="compositionally biased region" description="Basic and acidic residues" evidence="6">
    <location>
        <begin position="205"/>
        <end position="218"/>
    </location>
</feature>
<dbReference type="InterPro" id="IPR020057">
    <property type="entry name" value="Ribosomal_bL25_b-dom"/>
</dbReference>
<dbReference type="Pfam" id="PF01386">
    <property type="entry name" value="Ribosomal_L25p"/>
    <property type="match status" value="1"/>
</dbReference>
<organism evidence="9 10">
    <name type="scientific">Alkalicoccobacillus porphyridii</name>
    <dbReference type="NCBI Taxonomy" id="2597270"/>
    <lineage>
        <taxon>Bacteria</taxon>
        <taxon>Bacillati</taxon>
        <taxon>Bacillota</taxon>
        <taxon>Bacilli</taxon>
        <taxon>Bacillales</taxon>
        <taxon>Bacillaceae</taxon>
        <taxon>Alkalicoccobacillus</taxon>
    </lineage>
</organism>
<evidence type="ECO:0000313" key="9">
    <source>
        <dbReference type="EMBL" id="TSB45062.1"/>
    </source>
</evidence>
<feature type="domain" description="Large ribosomal subunit protein bL25 L25" evidence="7">
    <location>
        <begin position="4"/>
        <end position="91"/>
    </location>
</feature>
<dbReference type="Proteomes" id="UP000318521">
    <property type="component" value="Unassembled WGS sequence"/>
</dbReference>
<dbReference type="GO" id="GO:0003735">
    <property type="term" value="F:structural constituent of ribosome"/>
    <property type="evidence" value="ECO:0007669"/>
    <property type="project" value="InterPro"/>
</dbReference>
<protein>
    <recommendedName>
        <fullName evidence="5">Large ribosomal subunit protein bL25</fullName>
    </recommendedName>
    <alternativeName>
        <fullName evidence="5">General stress protein CTC</fullName>
    </alternativeName>
</protein>
<dbReference type="Gene3D" id="2.40.240.10">
    <property type="entry name" value="Ribosomal Protein L25, Chain P"/>
    <property type="match status" value="1"/>
</dbReference>
<keyword evidence="10" id="KW-1185">Reference proteome</keyword>
<keyword evidence="1 5" id="KW-0699">rRNA-binding</keyword>
<sequence length="218" mass="23783">MAVLKAEKRTDMRGSGTRKVRNAGFVPGVLYGSKTESTPVSVESVDFLKTLREVGRNGLFSLEVSGGKKHQVMVQEVQTDPLKDAFVHIDFFEVDMKSEMDADVPVRLEGEAPGVKEGGVLAQLKHELSVKCLPADIPEEVVIDVSELNIGDGITVADIKANVPVDVTSEDDETLVTVQPPTVEPDPEEGDEEPEDVSPEEVEATEERRDENKDGRVE</sequence>
<dbReference type="CDD" id="cd00495">
    <property type="entry name" value="Ribosomal_L25_TL5_CTC"/>
    <property type="match status" value="1"/>
</dbReference>
<dbReference type="InterPro" id="IPR011035">
    <property type="entry name" value="Ribosomal_bL25/Gln-tRNA_synth"/>
</dbReference>
<evidence type="ECO:0000256" key="4">
    <source>
        <dbReference type="ARBA" id="ARBA00023274"/>
    </source>
</evidence>
<comment type="function">
    <text evidence="5">This is one of the proteins that binds to the 5S RNA in the ribosome where it forms part of the central protuberance.</text>
</comment>
<dbReference type="GO" id="GO:0022625">
    <property type="term" value="C:cytosolic large ribosomal subunit"/>
    <property type="evidence" value="ECO:0007669"/>
    <property type="project" value="TreeGrafter"/>
</dbReference>
<dbReference type="Gene3D" id="2.170.120.20">
    <property type="entry name" value="Ribosomal protein L25, beta domain"/>
    <property type="match status" value="1"/>
</dbReference>
<dbReference type="NCBIfam" id="TIGR00731">
    <property type="entry name" value="bL25_bact_ctc"/>
    <property type="match status" value="1"/>
</dbReference>
<evidence type="ECO:0000256" key="2">
    <source>
        <dbReference type="ARBA" id="ARBA00022884"/>
    </source>
</evidence>
<evidence type="ECO:0000259" key="7">
    <source>
        <dbReference type="Pfam" id="PF01386"/>
    </source>
</evidence>
<accession>A0A553ZUF1</accession>
<dbReference type="InterPro" id="IPR029751">
    <property type="entry name" value="Ribosomal_L25_dom"/>
</dbReference>
<keyword evidence="4 5" id="KW-0687">Ribonucleoprotein</keyword>
<feature type="domain" description="Large ribosomal subunit protein bL25 beta" evidence="8">
    <location>
        <begin position="100"/>
        <end position="181"/>
    </location>
</feature>
<dbReference type="Pfam" id="PF14693">
    <property type="entry name" value="Ribosomal_TL5_C"/>
    <property type="match status" value="1"/>
</dbReference>
<dbReference type="GO" id="GO:0006412">
    <property type="term" value="P:translation"/>
    <property type="evidence" value="ECO:0007669"/>
    <property type="project" value="UniProtKB-UniRule"/>
</dbReference>
<dbReference type="InterPro" id="IPR001021">
    <property type="entry name" value="Ribosomal_bL25_long"/>
</dbReference>
<dbReference type="PANTHER" id="PTHR33284:SF1">
    <property type="entry name" value="RIBOSOMAL PROTEIN L25_GLN-TRNA SYNTHETASE, ANTI-CODON-BINDING DOMAIN-CONTAINING PROTEIN"/>
    <property type="match status" value="1"/>
</dbReference>
<comment type="similarity">
    <text evidence="5">Belongs to the bacterial ribosomal protein bL25 family. CTC subfamily.</text>
</comment>
<dbReference type="SUPFAM" id="SSF50715">
    <property type="entry name" value="Ribosomal protein L25-like"/>
    <property type="match status" value="1"/>
</dbReference>
<proteinExistence type="inferred from homology"/>
<evidence type="ECO:0000256" key="1">
    <source>
        <dbReference type="ARBA" id="ARBA00022730"/>
    </source>
</evidence>
<name>A0A553ZUF1_9BACI</name>
<dbReference type="PANTHER" id="PTHR33284">
    <property type="entry name" value="RIBOSOMAL PROTEIN L25/GLN-TRNA SYNTHETASE, ANTI-CODON-BINDING DOMAIN-CONTAINING PROTEIN"/>
    <property type="match status" value="1"/>
</dbReference>
<feature type="region of interest" description="Disordered" evidence="6">
    <location>
        <begin position="167"/>
        <end position="218"/>
    </location>
</feature>
<evidence type="ECO:0000313" key="10">
    <source>
        <dbReference type="Proteomes" id="UP000318521"/>
    </source>
</evidence>